<dbReference type="GO" id="GO:0006031">
    <property type="term" value="P:chitin biosynthetic process"/>
    <property type="evidence" value="ECO:0007669"/>
    <property type="project" value="TreeGrafter"/>
</dbReference>
<feature type="region of interest" description="Disordered" evidence="14">
    <location>
        <begin position="1587"/>
        <end position="1610"/>
    </location>
</feature>
<feature type="compositionally biased region" description="Low complexity" evidence="14">
    <location>
        <begin position="1446"/>
        <end position="1458"/>
    </location>
</feature>
<feature type="compositionally biased region" description="Basic and acidic residues" evidence="14">
    <location>
        <begin position="53"/>
        <end position="66"/>
    </location>
</feature>
<feature type="domain" description="SH3" evidence="16">
    <location>
        <begin position="1614"/>
        <end position="1675"/>
    </location>
</feature>
<evidence type="ECO:0000256" key="5">
    <source>
        <dbReference type="ARBA" id="ARBA00022475"/>
    </source>
</evidence>
<dbReference type="EMBL" id="KZ454988">
    <property type="protein sequence ID" value="PKI85275.1"/>
    <property type="molecule type" value="Genomic_DNA"/>
</dbReference>
<dbReference type="InterPro" id="IPR036028">
    <property type="entry name" value="SH3-like_dom_sf"/>
</dbReference>
<keyword evidence="6" id="KW-0328">Glycosyltransferase</keyword>
<evidence type="ECO:0000256" key="4">
    <source>
        <dbReference type="ARBA" id="ARBA00022443"/>
    </source>
</evidence>
<evidence type="ECO:0000256" key="14">
    <source>
        <dbReference type="SAM" id="MobiDB-lite"/>
    </source>
</evidence>
<evidence type="ECO:0000256" key="1">
    <source>
        <dbReference type="ARBA" id="ARBA00004439"/>
    </source>
</evidence>
<evidence type="ECO:0000256" key="15">
    <source>
        <dbReference type="SAM" id="Phobius"/>
    </source>
</evidence>
<dbReference type="InterPro" id="IPR029044">
    <property type="entry name" value="Nucleotide-diphossugar_trans"/>
</dbReference>
<evidence type="ECO:0000256" key="6">
    <source>
        <dbReference type="ARBA" id="ARBA00022676"/>
    </source>
</evidence>
<comment type="subcellular location">
    <subcellularLocation>
        <location evidence="2">Cell membrane</location>
        <topology evidence="2">Multi-pass membrane protein</topology>
    </subcellularLocation>
    <subcellularLocation>
        <location evidence="1">Cytoplasmic vesicle membrane</location>
        <topology evidence="1">Multi-pass membrane protein</topology>
    </subcellularLocation>
</comment>
<keyword evidence="4 13" id="KW-0728">SH3 domain</keyword>
<evidence type="ECO:0000256" key="12">
    <source>
        <dbReference type="ARBA" id="ARBA00023329"/>
    </source>
</evidence>
<evidence type="ECO:0000256" key="8">
    <source>
        <dbReference type="ARBA" id="ARBA00022692"/>
    </source>
</evidence>
<proteinExistence type="predicted"/>
<dbReference type="SMART" id="SM00326">
    <property type="entry name" value="SH3"/>
    <property type="match status" value="1"/>
</dbReference>
<feature type="region of interest" description="Disordered" evidence="14">
    <location>
        <begin position="661"/>
        <end position="701"/>
    </location>
</feature>
<dbReference type="GO" id="GO:0007165">
    <property type="term" value="P:signal transduction"/>
    <property type="evidence" value="ECO:0007669"/>
    <property type="project" value="InterPro"/>
</dbReference>
<keyword evidence="7" id="KW-0808">Transferase</keyword>
<feature type="transmembrane region" description="Helical" evidence="15">
    <location>
        <begin position="556"/>
        <end position="581"/>
    </location>
</feature>
<dbReference type="CDD" id="cd04190">
    <property type="entry name" value="Chitin_synth_C"/>
    <property type="match status" value="1"/>
</dbReference>
<evidence type="ECO:0000256" key="11">
    <source>
        <dbReference type="ARBA" id="ARBA00023180"/>
    </source>
</evidence>
<feature type="transmembrane region" description="Helical" evidence="15">
    <location>
        <begin position="1152"/>
        <end position="1169"/>
    </location>
</feature>
<dbReference type="SUPFAM" id="SSF50044">
    <property type="entry name" value="SH3-domain"/>
    <property type="match status" value="1"/>
</dbReference>
<dbReference type="OrthoDB" id="370884at2759"/>
<dbReference type="STRING" id="2020962.A0A2N1JFH7"/>
<dbReference type="GO" id="GO:0004100">
    <property type="term" value="F:chitin synthase activity"/>
    <property type="evidence" value="ECO:0007669"/>
    <property type="project" value="UniProtKB-EC"/>
</dbReference>
<evidence type="ECO:0000256" key="9">
    <source>
        <dbReference type="ARBA" id="ARBA00022989"/>
    </source>
</evidence>
<dbReference type="FunFam" id="2.30.30.40:FF:000035">
    <property type="entry name" value="SH3 domain containing protein"/>
    <property type="match status" value="1"/>
</dbReference>
<keyword evidence="10 15" id="KW-0472">Membrane</keyword>
<feature type="transmembrane region" description="Helical" evidence="15">
    <location>
        <begin position="1109"/>
        <end position="1132"/>
    </location>
</feature>
<dbReference type="InterPro" id="IPR004835">
    <property type="entry name" value="Chitin_synth"/>
</dbReference>
<protein>
    <recommendedName>
        <fullName evidence="3">chitin synthase</fullName>
        <ecNumber evidence="3">2.4.1.16</ecNumber>
    </recommendedName>
</protein>
<feature type="domain" description="Ras-associating" evidence="17">
    <location>
        <begin position="1925"/>
        <end position="1994"/>
    </location>
</feature>
<dbReference type="Pfam" id="PF00018">
    <property type="entry name" value="SH3_1"/>
    <property type="match status" value="1"/>
</dbReference>
<feature type="region of interest" description="Disordered" evidence="14">
    <location>
        <begin position="1712"/>
        <end position="1768"/>
    </location>
</feature>
<dbReference type="Pfam" id="PF03142">
    <property type="entry name" value="Chitin_synth_2"/>
    <property type="match status" value="1"/>
</dbReference>
<reference evidence="18 19" key="1">
    <citation type="submission" date="2017-10" db="EMBL/GenBank/DDBJ databases">
        <title>A novel species of cold-tolerant Malassezia isolated from bats.</title>
        <authorList>
            <person name="Lorch J.M."/>
            <person name="Palmer J.M."/>
            <person name="Vanderwolf K.J."/>
            <person name="Schmidt K.Z."/>
            <person name="Verant M.L."/>
            <person name="Weller T.J."/>
            <person name="Blehert D.S."/>
        </authorList>
    </citation>
    <scope>NUCLEOTIDE SEQUENCE [LARGE SCALE GENOMIC DNA]</scope>
    <source>
        <strain evidence="18 19">NWHC:44797-103</strain>
    </source>
</reference>
<evidence type="ECO:0000313" key="18">
    <source>
        <dbReference type="EMBL" id="PKI85275.1"/>
    </source>
</evidence>
<feature type="compositionally biased region" description="Low complexity" evidence="14">
    <location>
        <begin position="2407"/>
        <end position="2428"/>
    </location>
</feature>
<feature type="transmembrane region" description="Helical" evidence="15">
    <location>
        <begin position="245"/>
        <end position="266"/>
    </location>
</feature>
<accession>A0A2N1JFH7</accession>
<organism evidence="18 19">
    <name type="scientific">Malassezia vespertilionis</name>
    <dbReference type="NCBI Taxonomy" id="2020962"/>
    <lineage>
        <taxon>Eukaryota</taxon>
        <taxon>Fungi</taxon>
        <taxon>Dikarya</taxon>
        <taxon>Basidiomycota</taxon>
        <taxon>Ustilaginomycotina</taxon>
        <taxon>Malasseziomycetes</taxon>
        <taxon>Malasseziales</taxon>
        <taxon>Malasseziaceae</taxon>
        <taxon>Malassezia</taxon>
    </lineage>
</organism>
<keyword evidence="19" id="KW-1185">Reference proteome</keyword>
<feature type="compositionally biased region" description="Polar residues" evidence="14">
    <location>
        <begin position="2486"/>
        <end position="2497"/>
    </location>
</feature>
<evidence type="ECO:0000256" key="13">
    <source>
        <dbReference type="PROSITE-ProRule" id="PRU00192"/>
    </source>
</evidence>
<evidence type="ECO:0000256" key="2">
    <source>
        <dbReference type="ARBA" id="ARBA00004651"/>
    </source>
</evidence>
<evidence type="ECO:0000259" key="17">
    <source>
        <dbReference type="PROSITE" id="PS50200"/>
    </source>
</evidence>
<dbReference type="EC" id="2.4.1.16" evidence="3"/>
<feature type="compositionally biased region" description="Polar residues" evidence="14">
    <location>
        <begin position="661"/>
        <end position="677"/>
    </location>
</feature>
<dbReference type="InterPro" id="IPR054295">
    <property type="entry name" value="CHS4-like_dom"/>
</dbReference>
<dbReference type="SUPFAM" id="SSF54236">
    <property type="entry name" value="Ubiquitin-like"/>
    <property type="match status" value="1"/>
</dbReference>
<dbReference type="InterPro" id="IPR001452">
    <property type="entry name" value="SH3_domain"/>
</dbReference>
<dbReference type="SUPFAM" id="SSF53448">
    <property type="entry name" value="Nucleotide-diphospho-sugar transferases"/>
    <property type="match status" value="1"/>
</dbReference>
<dbReference type="PANTHER" id="PTHR22914">
    <property type="entry name" value="CHITIN SYNTHASE"/>
    <property type="match status" value="1"/>
</dbReference>
<dbReference type="Pfam" id="PF22997">
    <property type="entry name" value="CHS4"/>
    <property type="match status" value="1"/>
</dbReference>
<evidence type="ECO:0000256" key="10">
    <source>
        <dbReference type="ARBA" id="ARBA00023136"/>
    </source>
</evidence>
<evidence type="ECO:0000256" key="3">
    <source>
        <dbReference type="ARBA" id="ARBA00012543"/>
    </source>
</evidence>
<dbReference type="GO" id="GO:0030428">
    <property type="term" value="C:cell septum"/>
    <property type="evidence" value="ECO:0007669"/>
    <property type="project" value="TreeGrafter"/>
</dbReference>
<dbReference type="Pfam" id="PF00788">
    <property type="entry name" value="RA"/>
    <property type="match status" value="1"/>
</dbReference>
<evidence type="ECO:0000256" key="7">
    <source>
        <dbReference type="ARBA" id="ARBA00022679"/>
    </source>
</evidence>
<dbReference type="SMART" id="SM00314">
    <property type="entry name" value="RA"/>
    <property type="match status" value="1"/>
</dbReference>
<evidence type="ECO:0000259" key="16">
    <source>
        <dbReference type="PROSITE" id="PS50002"/>
    </source>
</evidence>
<feature type="compositionally biased region" description="Low complexity" evidence="14">
    <location>
        <begin position="678"/>
        <end position="692"/>
    </location>
</feature>
<dbReference type="PROSITE" id="PS50002">
    <property type="entry name" value="SH3"/>
    <property type="match status" value="1"/>
</dbReference>
<keyword evidence="5" id="KW-1003">Cell membrane</keyword>
<dbReference type="Gene3D" id="2.30.30.40">
    <property type="entry name" value="SH3 Domains"/>
    <property type="match status" value="1"/>
</dbReference>
<feature type="compositionally biased region" description="Basic and acidic residues" evidence="14">
    <location>
        <begin position="1728"/>
        <end position="1745"/>
    </location>
</feature>
<dbReference type="Proteomes" id="UP000232875">
    <property type="component" value="Unassembled WGS sequence"/>
</dbReference>
<feature type="region of interest" description="Disordered" evidence="14">
    <location>
        <begin position="1270"/>
        <end position="1292"/>
    </location>
</feature>
<dbReference type="PANTHER" id="PTHR22914:SF16">
    <property type="entry name" value="CHITIN SYNTHASE 3"/>
    <property type="match status" value="1"/>
</dbReference>
<feature type="compositionally biased region" description="Pro residues" evidence="14">
    <location>
        <begin position="1402"/>
        <end position="1411"/>
    </location>
</feature>
<sequence>MSANRPGTGGPPPPFRQDGAIPTVNVNGQRPPPSGPTLHHTPSVSFKTPAHNSEPRHTRSYEHLNDDEVIQPTTGPKLSRWGSTGNRDPESGAAFQRKRSLVRPERERLDQNSRYWFYRNHAAQYEAIHGRAPGAGPSAAGSILPSAVPNVAALQGPGQGVSGYGIAGPSLSANNARNPGLRRGKSILGRDEDKVESGIHFLRRGVSMRRTGRGNPDPAQGDAAQAAPVKEGCMENVAPGPVGVWMIYCYFLTICAQAPCLRIFGIKTPEQQRAWREKIGLIGVILLCMGFVGYITFGFTETVCGVDQRYDLAEIRGNPESSGMANLYGEAISLDKFRHIPIPNAPPGFDDVTSAKKNGSSIVYSGPFYTAFSYLNLMFPVTGGACDGLLTPTTQGGTVPRYFECGAVRPGYLKNPYNAEEKTKSTGNILAYHYPQACHSTQIQNMVSSGKAAGTEKFGVMYFKWADLEEAGRNESMTVWRSNVIDLSLLDFLLPGVTPPPFFAELRNNPKWIGRDITAEGMRTNHTVELDCLASIARVASIDVDSPGCIASKVELVLSMIFIVGAVAIKFIMAVMFAWCLSWRIGNYDNESYAQRMKRVGEIETWTDDIYRPAPAGYRPTVKKTFLPKTSRFTYHLPNPTHMPKSKMSDKKVMAVKRNGQTQMMSPPTSPTLTGGRSSASLAQSLLPSSQSGRSMLSTLGSDSAWGPCPWPLDNVVPQPPPNYQPFNFPLVHSICLVTAYSESFEGLRTTLDSLATTNYPNSHKLILIIADGIVKGAESDISTPDICLSMMKELIVPAEDVEGYSYVAIADGPKRHNMAKVYAGFYDYDDQTVERSKQQRIPVILVAKCGSLEEMDSAKPGNRGKRDSQVLLMAFLQKVLFDERMTLFEYEFFNAIWRVTGVTADMFEIILMVDADTKVFPDSLTHMVAAMVEDPEIMGLCGETKIANKSQSWVTMIQVFEYYISHHQTKGFESCFGGVTCLPGCFSAYRIKSPKGPKGFYVPILANPDVVEHYSENVVDTLHKKNLLLLGEDRYLTTLMLMIFPRRKMMFLPSAVCKTVVPETFKVLRSQRRRWINSTVHNLFELIQVRDLCGTFCFSMRFVVFMDLVGTMVLPAAIAFTFYVVISAIIIGVKNGQEQDPAQKQEFPTMPLVLLALILGLPGVLIVLTSRRFMYVMWMLIYLLSLPIWNLVLPAYAFWHMDDFSWGATRMVAGEKKGDDGHSAAVGDFNVTTISMKRWAEYERERRLGSGLASRDGADSLVRYNTPDIPGVNRFDSQSSDNSSGGNGNELALQNKSAVPHLGPQTPAEERFPRLRKDSVPLLELPAPLGADTGARPRPPAFTNPFMGGAPHPHSHPDASVQARQHLFGPTGARPPSYTSPPLRPMPPGYAAHPYARGGTPPRPVRPGPPALGGFVPQRPQRPMIPSGFNPAFAARGPGSPPSMSPTTSPPGATSPPMRLQHPVRPSTQPSVPSDVQRVSLSDDGPVLSTGSVRQVVRGARRQTSQASTPSIPPFDASFGGSPFDKVAEVPRAAQPIYAYKEFDDEMEHSSEIPPANDYGVMAQQHEEEYEYMEHEGELPEDALYDEEDEEEYDEDLDEEELSSSPSIPDENINFDLVYALHTFIATVDGQATVQKGDHLVLLDDSNSYWWLVRVMASQEVGYIPAENIETPYERLARLNKHRNVEITTATENDHDQVPMDLYSGHLVKSRSRGAVDVQSGKPSALSRRDRSGRPEQRRSEQRKRGVLFGQSEYVEHSGNEASDEEYAYEEYDEEYEEYDEYDEYAEGVYEQEHARSPLGDGAEQAGLQARSPTAAYDAEDARALRAQSTTPTAPGTFPLAAETSPKLASDTIQLRQRATPSPRISPCPAPSVIGLFAPDAVPGDSAIPMEGNARDSAIRSDEARRSRPGSLVGIAGSVPMFNVVRVFAGENVESAATFKTALLNKTTTCTDLVRQAMQRFSVEDDPADYLIVLRRMDGQEHTLLPHESPLQVLESISEGQEGERSPNRPRDSIGSIASLLQDVSVERATYDYSDDRFGKFYLMRKGPYFERAETSPFNDPHDSPSMHKFTVQLALFPTDLPEGVVFDPQTGLATHNEPAQAIPASAKPQTRFLRFARNATVADVVEAALEAYQVTEGVVDGGDNVEQRGARGRVTYGLASVSEAGEQMLAPTSKVLAAYDTLPLFTPELRRTNLDMMSPGAQEDLLASDPLFVLRRARSSPRAAAFSPIPELHGWGTPGLAFSPWLGSELDGPLGDTRPIAPRAVPTVQFNSEQGVDLVMRNGVRLRSARQPHAPQVRYSLLSQTGSEQDASEAVHQVLYDITAKHGARDGDLLECFVEQFPSMEDASISEHIDNMLRHITESSGMRAAQQAPPPPPQVVPPRFAPVTAPTPGLHIPNKPAPLNRSGSLRSASASDAATSRSSAARTVERTAPADRVVSDTTAATGTGRKREMYNIHALYSIVDALVLDAKSDAALNKSHRRTGSASSQGSQSVHRASMMAAKLMEASPAESLYAKSNGLLALRFPDSQQSMLMATVQQQYAPHMAHIQQIERSLDALLAAALHVS</sequence>
<keyword evidence="9 15" id="KW-1133">Transmembrane helix</keyword>
<keyword evidence="12" id="KW-0968">Cytoplasmic vesicle</keyword>
<dbReference type="GO" id="GO:0005886">
    <property type="term" value="C:plasma membrane"/>
    <property type="evidence" value="ECO:0007669"/>
    <property type="project" value="UniProtKB-SubCell"/>
</dbReference>
<feature type="compositionally biased region" description="Polar residues" evidence="14">
    <location>
        <begin position="71"/>
        <end position="86"/>
    </location>
</feature>
<evidence type="ECO:0000313" key="19">
    <source>
        <dbReference type="Proteomes" id="UP000232875"/>
    </source>
</evidence>
<keyword evidence="8 15" id="KW-0812">Transmembrane</keyword>
<feature type="region of interest" description="Disordered" evidence="14">
    <location>
        <begin position="2480"/>
        <end position="2499"/>
    </location>
</feature>
<dbReference type="Gene3D" id="3.10.20.90">
    <property type="entry name" value="Phosphatidylinositol 3-kinase Catalytic Subunit, Chain A, domain 1"/>
    <property type="match status" value="1"/>
</dbReference>
<feature type="compositionally biased region" description="Acidic residues" evidence="14">
    <location>
        <begin position="1587"/>
        <end position="1603"/>
    </location>
</feature>
<name>A0A2N1JFH7_9BASI</name>
<feature type="transmembrane region" description="Helical" evidence="15">
    <location>
        <begin position="278"/>
        <end position="299"/>
    </location>
</feature>
<dbReference type="GO" id="GO:0030659">
    <property type="term" value="C:cytoplasmic vesicle membrane"/>
    <property type="evidence" value="ECO:0007669"/>
    <property type="project" value="UniProtKB-SubCell"/>
</dbReference>
<feature type="transmembrane region" description="Helical" evidence="15">
    <location>
        <begin position="1176"/>
        <end position="1200"/>
    </location>
</feature>
<feature type="region of interest" description="Disordered" evidence="14">
    <location>
        <begin position="1"/>
        <end position="106"/>
    </location>
</feature>
<dbReference type="CDD" id="cd17043">
    <property type="entry name" value="RA"/>
    <property type="match status" value="1"/>
</dbReference>
<dbReference type="PROSITE" id="PS50200">
    <property type="entry name" value="RA"/>
    <property type="match status" value="1"/>
</dbReference>
<feature type="region of interest" description="Disordered" evidence="14">
    <location>
        <begin position="2387"/>
        <end position="2435"/>
    </location>
</feature>
<dbReference type="InterPro" id="IPR000159">
    <property type="entry name" value="RA_dom"/>
</dbReference>
<feature type="region of interest" description="Disordered" evidence="14">
    <location>
        <begin position="1368"/>
        <end position="1521"/>
    </location>
</feature>
<feature type="compositionally biased region" description="Polar residues" evidence="14">
    <location>
        <begin position="1467"/>
        <end position="1481"/>
    </location>
</feature>
<gene>
    <name evidence="18" type="primary">CHS3</name>
    <name evidence="18" type="ORF">MVES_001305</name>
</gene>
<keyword evidence="11" id="KW-0325">Glycoprotein</keyword>
<feature type="compositionally biased region" description="Pro residues" evidence="14">
    <location>
        <begin position="1379"/>
        <end position="1389"/>
    </location>
</feature>
<dbReference type="InterPro" id="IPR029071">
    <property type="entry name" value="Ubiquitin-like_domsf"/>
</dbReference>